<dbReference type="InParanoid" id="A0A1D2VBX5"/>
<dbReference type="PANTHER" id="PTHR12838">
    <property type="entry name" value="U3 SMALL NUCLEOLAR RNA-ASSOCIATED PROTEIN 11"/>
    <property type="match status" value="1"/>
</dbReference>
<dbReference type="GO" id="GO:0000480">
    <property type="term" value="P:endonucleolytic cleavage in 5'-ETS of tricistronic rRNA transcript (SSU-rRNA, 5.8S rRNA, LSU-rRNA)"/>
    <property type="evidence" value="ECO:0007669"/>
    <property type="project" value="EnsemblFungi"/>
</dbReference>
<dbReference type="GeneID" id="30964452"/>
<dbReference type="STRING" id="1344418.A0A1D2VBX5"/>
<dbReference type="FunCoup" id="A0A1D2VBX5">
    <property type="interactions" value="723"/>
</dbReference>
<dbReference type="RefSeq" id="XP_020045443.1">
    <property type="nucleotide sequence ID" value="XM_020190816.1"/>
</dbReference>
<evidence type="ECO:0000313" key="8">
    <source>
        <dbReference type="EMBL" id="ODV59136.1"/>
    </source>
</evidence>
<dbReference type="GO" id="GO:0006412">
    <property type="term" value="P:translation"/>
    <property type="evidence" value="ECO:0007669"/>
    <property type="project" value="EnsemblFungi"/>
</dbReference>
<evidence type="ECO:0000256" key="1">
    <source>
        <dbReference type="ARBA" id="ARBA00004099"/>
    </source>
</evidence>
<accession>A0A1D2VBX5</accession>
<feature type="region of interest" description="Disordered" evidence="7">
    <location>
        <begin position="241"/>
        <end position="263"/>
    </location>
</feature>
<dbReference type="OrthoDB" id="29058at2759"/>
<dbReference type="GO" id="GO:0000472">
    <property type="term" value="P:endonucleolytic cleavage to generate mature 5'-end of SSU-rRNA from (SSU-rRNA, 5.8S rRNA, LSU-rRNA)"/>
    <property type="evidence" value="ECO:0007669"/>
    <property type="project" value="EnsemblFungi"/>
</dbReference>
<name>A0A1D2VBX5_9ASCO</name>
<proteinExistence type="inferred from homology"/>
<dbReference type="GO" id="GO:0032040">
    <property type="term" value="C:small-subunit processome"/>
    <property type="evidence" value="ECO:0007669"/>
    <property type="project" value="UniProtKB-UniRule"/>
</dbReference>
<dbReference type="EMBL" id="KV454487">
    <property type="protein sequence ID" value="ODV59136.1"/>
    <property type="molecule type" value="Genomic_DNA"/>
</dbReference>
<dbReference type="PANTHER" id="PTHR12838:SF0">
    <property type="entry name" value="U3 SMALL NUCLEOLAR RNA-ASSOCIATED PROTEIN 11-RELATED"/>
    <property type="match status" value="1"/>
</dbReference>
<evidence type="ECO:0000256" key="3">
    <source>
        <dbReference type="ARBA" id="ARBA00008105"/>
    </source>
</evidence>
<sequence length="263" mass="31141">MVNLVHNVQKKQHRERSQPNERKRWGLLEKKKDYKLRAADYHKKQDALKKLRTKASLRNPDEYYHSMTRKRADDNGVLIASRGNDVLDVDQAKLLKTQDSNYINVMRLKELKKIEKFKDSPLLFMNDTSKLSKHTVFVDNKSDQIKFNPTKYFKTHKSLLNSSNRLTLDQVDNIKNSLNYNDAINNDSSNGILELSNSQIRKLNKKKLKQLKLHRKRIQNEKKLRQVQLTLDLSREVMKNGNKKKLTKNSGNKVFKWKKERKR</sequence>
<protein>
    <recommendedName>
        <fullName evidence="6">U3 small nucleolar RNA-associated protein 11</fullName>
        <shortName evidence="6">U3 snoRNA-associated protein 11</shortName>
    </recommendedName>
</protein>
<evidence type="ECO:0000256" key="5">
    <source>
        <dbReference type="ARBA" id="ARBA00023242"/>
    </source>
</evidence>
<feature type="region of interest" description="Disordered" evidence="7">
    <location>
        <begin position="1"/>
        <end position="23"/>
    </location>
</feature>
<evidence type="ECO:0000256" key="2">
    <source>
        <dbReference type="ARBA" id="ARBA00004604"/>
    </source>
</evidence>
<reference evidence="9" key="1">
    <citation type="submission" date="2016-05" db="EMBL/GenBank/DDBJ databases">
        <title>Comparative genomics of biotechnologically important yeasts.</title>
        <authorList>
            <consortium name="DOE Joint Genome Institute"/>
            <person name="Riley R."/>
            <person name="Haridas S."/>
            <person name="Wolfe K.H."/>
            <person name="Lopes M.R."/>
            <person name="Hittinger C.T."/>
            <person name="Goker M."/>
            <person name="Salamov A."/>
            <person name="Wisecaver J."/>
            <person name="Long T.M."/>
            <person name="Aerts A.L."/>
            <person name="Barry K."/>
            <person name="Choi C."/>
            <person name="Clum A."/>
            <person name="Coughlan A.Y."/>
            <person name="Deshpande S."/>
            <person name="Douglass A.P."/>
            <person name="Hanson S.J."/>
            <person name="Klenk H.-P."/>
            <person name="Labutti K."/>
            <person name="Lapidus A."/>
            <person name="Lindquist E."/>
            <person name="Lipzen A."/>
            <person name="Meier-Kolthoff J.P."/>
            <person name="Ohm R.A."/>
            <person name="Otillar R.P."/>
            <person name="Pangilinan J."/>
            <person name="Peng Y."/>
            <person name="Rokas A."/>
            <person name="Rosa C.A."/>
            <person name="Scheuner C."/>
            <person name="Sibirny A.A."/>
            <person name="Slot J.C."/>
            <person name="Stielow J.B."/>
            <person name="Sun H."/>
            <person name="Kurtzman C.P."/>
            <person name="Blackwell M."/>
            <person name="Grigoriev I.V."/>
            <person name="Jeffries T.W."/>
        </authorList>
    </citation>
    <scope>NUCLEOTIDE SEQUENCE [LARGE SCALE GENOMIC DNA]</scope>
    <source>
        <strain evidence="9">DSM 1968</strain>
    </source>
</reference>
<evidence type="ECO:0000256" key="7">
    <source>
        <dbReference type="SAM" id="MobiDB-lite"/>
    </source>
</evidence>
<keyword evidence="5 6" id="KW-0539">Nucleus</keyword>
<comment type="similarity">
    <text evidence="3 6">Belongs to the UTP11 family.</text>
</comment>
<dbReference type="InterPro" id="IPR007144">
    <property type="entry name" value="SSU_processome_Utp11"/>
</dbReference>
<gene>
    <name evidence="8" type="ORF">ASCRUDRAFT_38025</name>
</gene>
<comment type="function">
    <text evidence="1 6">Involved in nucleolar processing of pre-18S ribosomal RNA.</text>
</comment>
<comment type="subcellular location">
    <subcellularLocation>
        <location evidence="2 6">Nucleus</location>
        <location evidence="2 6">Nucleolus</location>
    </subcellularLocation>
</comment>
<comment type="subunit">
    <text evidence="6">Component of the ribosomal small subunit (SSU) processome.</text>
</comment>
<dbReference type="Proteomes" id="UP000095038">
    <property type="component" value="Unassembled WGS sequence"/>
</dbReference>
<dbReference type="Pfam" id="PF03998">
    <property type="entry name" value="Utp11"/>
    <property type="match status" value="1"/>
</dbReference>
<dbReference type="GO" id="GO:0000447">
    <property type="term" value="P:endonucleolytic cleavage in ITS1 to separate SSU-rRNA from 5.8S rRNA and LSU-rRNA from tricistronic rRNA transcript (SSU-rRNA, 5.8S rRNA, LSU-rRNA)"/>
    <property type="evidence" value="ECO:0007669"/>
    <property type="project" value="EnsemblFungi"/>
</dbReference>
<organism evidence="8 9">
    <name type="scientific">Ascoidea rubescens DSM 1968</name>
    <dbReference type="NCBI Taxonomy" id="1344418"/>
    <lineage>
        <taxon>Eukaryota</taxon>
        <taxon>Fungi</taxon>
        <taxon>Dikarya</taxon>
        <taxon>Ascomycota</taxon>
        <taxon>Saccharomycotina</taxon>
        <taxon>Saccharomycetes</taxon>
        <taxon>Ascoideaceae</taxon>
        <taxon>Ascoidea</taxon>
    </lineage>
</organism>
<keyword evidence="4 6" id="KW-0698">rRNA processing</keyword>
<dbReference type="AlphaFoldDB" id="A0A1D2VBX5"/>
<evidence type="ECO:0000256" key="6">
    <source>
        <dbReference type="PIRNR" id="PIRNR015952"/>
    </source>
</evidence>
<evidence type="ECO:0000313" key="9">
    <source>
        <dbReference type="Proteomes" id="UP000095038"/>
    </source>
</evidence>
<dbReference type="PIRSF" id="PIRSF015952">
    <property type="entry name" value="U3snoRNP11"/>
    <property type="match status" value="1"/>
</dbReference>
<keyword evidence="9" id="KW-1185">Reference proteome</keyword>
<evidence type="ECO:0000256" key="4">
    <source>
        <dbReference type="ARBA" id="ARBA00022552"/>
    </source>
</evidence>